<name>A0A4U3L1F9_9BACT</name>
<protein>
    <recommendedName>
        <fullName evidence="3">Outer membrane protein beta-barrel domain-containing protein</fullName>
    </recommendedName>
</protein>
<evidence type="ECO:0000313" key="2">
    <source>
        <dbReference type="Proteomes" id="UP000305848"/>
    </source>
</evidence>
<keyword evidence="2" id="KW-1185">Reference proteome</keyword>
<comment type="caution">
    <text evidence="1">The sequence shown here is derived from an EMBL/GenBank/DDBJ whole genome shotgun (WGS) entry which is preliminary data.</text>
</comment>
<proteinExistence type="predicted"/>
<dbReference type="Proteomes" id="UP000305848">
    <property type="component" value="Unassembled WGS sequence"/>
</dbReference>
<evidence type="ECO:0008006" key="3">
    <source>
        <dbReference type="Google" id="ProtNLM"/>
    </source>
</evidence>
<gene>
    <name evidence="1" type="ORF">FC093_09025</name>
</gene>
<organism evidence="1 2">
    <name type="scientific">Ilyomonas limi</name>
    <dbReference type="NCBI Taxonomy" id="2575867"/>
    <lineage>
        <taxon>Bacteria</taxon>
        <taxon>Pseudomonadati</taxon>
        <taxon>Bacteroidota</taxon>
        <taxon>Chitinophagia</taxon>
        <taxon>Chitinophagales</taxon>
        <taxon>Chitinophagaceae</taxon>
        <taxon>Ilyomonas</taxon>
    </lineage>
</organism>
<dbReference type="RefSeq" id="WP_137261449.1">
    <property type="nucleotide sequence ID" value="NZ_SZQL01000006.1"/>
</dbReference>
<accession>A0A4U3L1F9</accession>
<sequence length="158" mass="17931">MEGGILKGDRPASSFVFTTQGIAYNQYTFGVGTGFDFYPFRSLPLFVDVKRKFSDKKIQPFIQAAAGINFTNTRSSDAKEWYQYAGGHFNNGFFAKGGCGLLLRAQKQLKFALSAGYSYKTTSFTYAPFTGTPWAWQMQPLKDIYHYNRWYIGVGILW</sequence>
<reference evidence="1 2" key="1">
    <citation type="submission" date="2019-05" db="EMBL/GenBank/DDBJ databases">
        <title>Panacibacter sp. strain 17mud1-8 Genome sequencing and assembly.</title>
        <authorList>
            <person name="Chhetri G."/>
        </authorList>
    </citation>
    <scope>NUCLEOTIDE SEQUENCE [LARGE SCALE GENOMIC DNA]</scope>
    <source>
        <strain evidence="1 2">17mud1-8</strain>
    </source>
</reference>
<dbReference type="AlphaFoldDB" id="A0A4U3L1F9"/>
<dbReference type="EMBL" id="SZQL01000006">
    <property type="protein sequence ID" value="TKK68828.1"/>
    <property type="molecule type" value="Genomic_DNA"/>
</dbReference>
<evidence type="ECO:0000313" key="1">
    <source>
        <dbReference type="EMBL" id="TKK68828.1"/>
    </source>
</evidence>
<dbReference type="OrthoDB" id="647138at2"/>